<dbReference type="STRING" id="879819.A0A0J0XC51"/>
<evidence type="ECO:0000256" key="2">
    <source>
        <dbReference type="SAM" id="Phobius"/>
    </source>
</evidence>
<name>A0A0J0XC51_9TREE</name>
<keyword evidence="2" id="KW-0812">Transmembrane</keyword>
<reference evidence="3 4" key="1">
    <citation type="submission" date="2015-03" db="EMBL/GenBank/DDBJ databases">
        <title>Genomics and transcriptomics of the oil-accumulating basidiomycete yeast T. oleaginosus allow insights into substrate utilization and the diverse evolutionary trajectories of mating systems in fungi.</title>
        <authorList>
            <consortium name="DOE Joint Genome Institute"/>
            <person name="Kourist R."/>
            <person name="Kracht O."/>
            <person name="Bracharz F."/>
            <person name="Lipzen A."/>
            <person name="Nolan M."/>
            <person name="Ohm R."/>
            <person name="Grigoriev I."/>
            <person name="Sun S."/>
            <person name="Heitman J."/>
            <person name="Bruck T."/>
            <person name="Nowrousian M."/>
        </authorList>
    </citation>
    <scope>NUCLEOTIDE SEQUENCE [LARGE SCALE GENOMIC DNA]</scope>
    <source>
        <strain evidence="3 4">IBC0246</strain>
    </source>
</reference>
<keyword evidence="4" id="KW-1185">Reference proteome</keyword>
<organism evidence="3 4">
    <name type="scientific">Cutaneotrichosporon oleaginosum</name>
    <dbReference type="NCBI Taxonomy" id="879819"/>
    <lineage>
        <taxon>Eukaryota</taxon>
        <taxon>Fungi</taxon>
        <taxon>Dikarya</taxon>
        <taxon>Basidiomycota</taxon>
        <taxon>Agaricomycotina</taxon>
        <taxon>Tremellomycetes</taxon>
        <taxon>Trichosporonales</taxon>
        <taxon>Trichosporonaceae</taxon>
        <taxon>Cutaneotrichosporon</taxon>
    </lineage>
</organism>
<sequence>MKARRLYGYLESLARLLFASAHTQLVSCLRFTVPKPPDLPIMSSRPHVDPLLEPRRQVALPDSPPLTPPQFKDQFGVSSVSSVPSAPSATRASRPAPVTLSDYDRAERGPLSPEDIPRQAGHIGLGLGFDNVSTAYMAPKTNTAGDLLRAVKGGPLTGMWVRVPRRVRPILLAATSLAAIMLIFISRSVAAPAVPQYAPAAGFRRNYDLYSINDEVPEVVIHRPPPPVPSANALVFESPRDELLALIGFVTAATGNSLPASVDPSETIDMDVLVGFDPAAPDAANDLEFLKDEVIAQYPLVLFGRMRDPWHQELVRALDQWTIVPAPLIVEVDERGDMATFEPVLERLLGSAEPQLVLAGTSLGSAQDLLGGDIEELRGKLVDSKLVSVSPAKKKKKHAAQVEKERNHRVLRPQGMGEY</sequence>
<dbReference type="AlphaFoldDB" id="A0A0J0XC51"/>
<feature type="transmembrane region" description="Helical" evidence="2">
    <location>
        <begin position="170"/>
        <end position="190"/>
    </location>
</feature>
<evidence type="ECO:0000256" key="1">
    <source>
        <dbReference type="SAM" id="MobiDB-lite"/>
    </source>
</evidence>
<dbReference type="RefSeq" id="XP_018275123.1">
    <property type="nucleotide sequence ID" value="XM_018424598.1"/>
</dbReference>
<evidence type="ECO:0000313" key="3">
    <source>
        <dbReference type="EMBL" id="KLT38632.1"/>
    </source>
</evidence>
<gene>
    <name evidence="3" type="ORF">CC85DRAFT_289348</name>
</gene>
<keyword evidence="2" id="KW-1133">Transmembrane helix</keyword>
<dbReference type="EMBL" id="KQ087293">
    <property type="protein sequence ID" value="KLT38632.1"/>
    <property type="molecule type" value="Genomic_DNA"/>
</dbReference>
<dbReference type="GeneID" id="28985201"/>
<feature type="region of interest" description="Disordered" evidence="1">
    <location>
        <begin position="58"/>
        <end position="117"/>
    </location>
</feature>
<feature type="region of interest" description="Disordered" evidence="1">
    <location>
        <begin position="392"/>
        <end position="419"/>
    </location>
</feature>
<accession>A0A0J0XC51</accession>
<feature type="compositionally biased region" description="Low complexity" evidence="1">
    <location>
        <begin position="77"/>
        <end position="98"/>
    </location>
</feature>
<evidence type="ECO:0000313" key="4">
    <source>
        <dbReference type="Proteomes" id="UP000053611"/>
    </source>
</evidence>
<dbReference type="Proteomes" id="UP000053611">
    <property type="component" value="Unassembled WGS sequence"/>
</dbReference>
<dbReference type="Gene3D" id="3.40.30.10">
    <property type="entry name" value="Glutaredoxin"/>
    <property type="match status" value="1"/>
</dbReference>
<keyword evidence="2" id="KW-0472">Membrane</keyword>
<dbReference type="OrthoDB" id="423313at2759"/>
<protein>
    <submittedName>
        <fullName evidence="3">Uncharacterized protein</fullName>
    </submittedName>
</protein>
<proteinExistence type="predicted"/>